<evidence type="ECO:0000313" key="7">
    <source>
        <dbReference type="EMBL" id="QLH81440.1"/>
    </source>
</evidence>
<dbReference type="PANTHER" id="PTHR42198">
    <property type="entry name" value="INTEGRAL MEMBRANE PROTEIN"/>
    <property type="match status" value="1"/>
</dbReference>
<dbReference type="PANTHER" id="PTHR42198:SF1">
    <property type="entry name" value="INTEGRAL MEMBRANE PROTEIN"/>
    <property type="match status" value="1"/>
</dbReference>
<evidence type="ECO:0000313" key="8">
    <source>
        <dbReference type="Proteomes" id="UP000509346"/>
    </source>
</evidence>
<dbReference type="AlphaFoldDB" id="A0A7D5PDV1"/>
<dbReference type="GeneID" id="56082380"/>
<dbReference type="RefSeq" id="WP_179921438.1">
    <property type="nucleotide sequence ID" value="NZ_CP058909.1"/>
</dbReference>
<evidence type="ECO:0000256" key="4">
    <source>
        <dbReference type="ARBA" id="ARBA00023136"/>
    </source>
</evidence>
<comment type="subcellular location">
    <subcellularLocation>
        <location evidence="1">Membrane</location>
        <topology evidence="1">Multi-pass membrane protein</topology>
    </subcellularLocation>
</comment>
<feature type="transmembrane region" description="Helical" evidence="6">
    <location>
        <begin position="139"/>
        <end position="161"/>
    </location>
</feature>
<feature type="transmembrane region" description="Helical" evidence="6">
    <location>
        <begin position="222"/>
        <end position="241"/>
    </location>
</feature>
<keyword evidence="4 6" id="KW-0472">Membrane</keyword>
<keyword evidence="2 6" id="KW-0812">Transmembrane</keyword>
<evidence type="ECO:0000256" key="2">
    <source>
        <dbReference type="ARBA" id="ARBA00022692"/>
    </source>
</evidence>
<feature type="region of interest" description="Disordered" evidence="5">
    <location>
        <begin position="76"/>
        <end position="98"/>
    </location>
</feature>
<evidence type="ECO:0000256" key="1">
    <source>
        <dbReference type="ARBA" id="ARBA00004141"/>
    </source>
</evidence>
<dbReference type="SMART" id="SM01415">
    <property type="entry name" value="DUF106"/>
    <property type="match status" value="1"/>
</dbReference>
<dbReference type="Pfam" id="PF01956">
    <property type="entry name" value="EMC3_TMCO1"/>
    <property type="match status" value="1"/>
</dbReference>
<evidence type="ECO:0000256" key="3">
    <source>
        <dbReference type="ARBA" id="ARBA00022989"/>
    </source>
</evidence>
<sequence length="306" mass="32457">MDETLRERLGGDDALADAAAVVLDRAESGDGTVAWADVSDAVPAEQWGRLLESELLVATDAGFVVDDPDAVRAAVGERDDAGDSGDSPTDADDADSGGWSTADKLAGVAALGLMASYQVPVARDTIGSTADIFLGPVEAALPFGATIALLAVATTLVSTTLRRRLMDGNPQKAAQERLQTVKERLDAARERGDDEAVERLQSRQQELMMEQLGAMKRMVRPMVYAMLVTIPVFLWITWLTVNPAAAITPAAQVLPIAGRVVWTAKLVGPLQVWTVWYIACSIVSGIASKRVAKKVGPAVADYRSAL</sequence>
<dbReference type="InterPro" id="IPR038978">
    <property type="entry name" value="MJ0935"/>
</dbReference>
<protein>
    <submittedName>
        <fullName evidence="7">DUF106 domain-containing protein</fullName>
    </submittedName>
</protein>
<dbReference type="EMBL" id="CP058909">
    <property type="protein sequence ID" value="QLH81440.1"/>
    <property type="molecule type" value="Genomic_DNA"/>
</dbReference>
<dbReference type="Proteomes" id="UP000509346">
    <property type="component" value="Chromosome"/>
</dbReference>
<accession>A0A7D5PDV1</accession>
<evidence type="ECO:0000256" key="5">
    <source>
        <dbReference type="SAM" id="MobiDB-lite"/>
    </source>
</evidence>
<dbReference type="InterPro" id="IPR002809">
    <property type="entry name" value="EMC3/TMCO1"/>
</dbReference>
<keyword evidence="8" id="KW-1185">Reference proteome</keyword>
<evidence type="ECO:0000256" key="6">
    <source>
        <dbReference type="SAM" id="Phobius"/>
    </source>
</evidence>
<name>A0A7D5PDV1_9EURY</name>
<gene>
    <name evidence="7" type="ORF">HZS54_07285</name>
</gene>
<proteinExistence type="predicted"/>
<dbReference type="KEGG" id="hpel:HZS54_07285"/>
<dbReference type="GO" id="GO:0016020">
    <property type="term" value="C:membrane"/>
    <property type="evidence" value="ECO:0007669"/>
    <property type="project" value="UniProtKB-SubCell"/>
</dbReference>
<keyword evidence="3 6" id="KW-1133">Transmembrane helix</keyword>
<organism evidence="7 8">
    <name type="scientific">Halosimplex pelagicum</name>
    <dbReference type="NCBI Taxonomy" id="869886"/>
    <lineage>
        <taxon>Archaea</taxon>
        <taxon>Methanobacteriati</taxon>
        <taxon>Methanobacteriota</taxon>
        <taxon>Stenosarchaea group</taxon>
        <taxon>Halobacteria</taxon>
        <taxon>Halobacteriales</taxon>
        <taxon>Haloarculaceae</taxon>
        <taxon>Halosimplex</taxon>
    </lineage>
</organism>
<feature type="transmembrane region" description="Helical" evidence="6">
    <location>
        <begin position="270"/>
        <end position="287"/>
    </location>
</feature>
<reference evidence="7 8" key="1">
    <citation type="submission" date="2020-07" db="EMBL/GenBank/DDBJ databases">
        <title>Halosimplex litoreum sp. nov. and Halosimplex rubrum sp. nov., isolated from different salt environments.</title>
        <authorList>
            <person name="Cui H."/>
        </authorList>
    </citation>
    <scope>NUCLEOTIDE SEQUENCE [LARGE SCALE GENOMIC DNA]</scope>
    <source>
        <strain evidence="7 8">R2</strain>
    </source>
</reference>
<dbReference type="OrthoDB" id="84619at2157"/>